<evidence type="ECO:0000313" key="2">
    <source>
        <dbReference type="Proteomes" id="UP001221898"/>
    </source>
</evidence>
<proteinExistence type="predicted"/>
<dbReference type="EMBL" id="JAINUG010000543">
    <property type="protein sequence ID" value="KAJ8366797.1"/>
    <property type="molecule type" value="Genomic_DNA"/>
</dbReference>
<sequence>MMTRNLDTEDGIVNGTFGTIANIVPIAGCGLTTVKLIGLELDNPTAGQKFRRKIPGATDDLVYIESRTTSLEGLRIIDFEQKKIYADPNVTTAMENMSHASFQSTRPLLHFVKSAEHAGPTLTVVHHNAEGLPPHIEDLKSHHKL</sequence>
<accession>A0AAD7R679</accession>
<reference evidence="1" key="1">
    <citation type="journal article" date="2023" name="Science">
        <title>Genome structures resolve the early diversification of teleost fishes.</title>
        <authorList>
            <person name="Parey E."/>
            <person name="Louis A."/>
            <person name="Montfort J."/>
            <person name="Bouchez O."/>
            <person name="Roques C."/>
            <person name="Iampietro C."/>
            <person name="Lluch J."/>
            <person name="Castinel A."/>
            <person name="Donnadieu C."/>
            <person name="Desvignes T."/>
            <person name="Floi Bucao C."/>
            <person name="Jouanno E."/>
            <person name="Wen M."/>
            <person name="Mejri S."/>
            <person name="Dirks R."/>
            <person name="Jansen H."/>
            <person name="Henkel C."/>
            <person name="Chen W.J."/>
            <person name="Zahm M."/>
            <person name="Cabau C."/>
            <person name="Klopp C."/>
            <person name="Thompson A.W."/>
            <person name="Robinson-Rechavi M."/>
            <person name="Braasch I."/>
            <person name="Lecointre G."/>
            <person name="Bobe J."/>
            <person name="Postlethwait J.H."/>
            <person name="Berthelot C."/>
            <person name="Roest Crollius H."/>
            <person name="Guiguen Y."/>
        </authorList>
    </citation>
    <scope>NUCLEOTIDE SEQUENCE</scope>
    <source>
        <strain evidence="1">NC1722</strain>
    </source>
</reference>
<keyword evidence="2" id="KW-1185">Reference proteome</keyword>
<protein>
    <submittedName>
        <fullName evidence="1">Uncharacterized protein</fullName>
    </submittedName>
</protein>
<gene>
    <name evidence="1" type="ORF">AAFF_G00342300</name>
</gene>
<dbReference type="PANTHER" id="PTHR47642">
    <property type="entry name" value="ATP-DEPENDENT DNA HELICASE"/>
    <property type="match status" value="1"/>
</dbReference>
<evidence type="ECO:0000313" key="1">
    <source>
        <dbReference type="EMBL" id="KAJ8366797.1"/>
    </source>
</evidence>
<name>A0AAD7R679_9TELE</name>
<comment type="caution">
    <text evidence="1">The sequence shown here is derived from an EMBL/GenBank/DDBJ whole genome shotgun (WGS) entry which is preliminary data.</text>
</comment>
<dbReference type="InterPro" id="IPR051055">
    <property type="entry name" value="PIF1_helicase"/>
</dbReference>
<dbReference type="Proteomes" id="UP001221898">
    <property type="component" value="Unassembled WGS sequence"/>
</dbReference>
<dbReference type="PANTHER" id="PTHR47642:SF5">
    <property type="entry name" value="ATP-DEPENDENT DNA HELICASE"/>
    <property type="match status" value="1"/>
</dbReference>
<organism evidence="1 2">
    <name type="scientific">Aldrovandia affinis</name>
    <dbReference type="NCBI Taxonomy" id="143900"/>
    <lineage>
        <taxon>Eukaryota</taxon>
        <taxon>Metazoa</taxon>
        <taxon>Chordata</taxon>
        <taxon>Craniata</taxon>
        <taxon>Vertebrata</taxon>
        <taxon>Euteleostomi</taxon>
        <taxon>Actinopterygii</taxon>
        <taxon>Neopterygii</taxon>
        <taxon>Teleostei</taxon>
        <taxon>Notacanthiformes</taxon>
        <taxon>Halosauridae</taxon>
        <taxon>Aldrovandia</taxon>
    </lineage>
</organism>
<dbReference type="AlphaFoldDB" id="A0AAD7R679"/>